<evidence type="ECO:0000313" key="3">
    <source>
        <dbReference type="Proteomes" id="UP001497744"/>
    </source>
</evidence>
<dbReference type="EMBL" id="BPLF01000001">
    <property type="protein sequence ID" value="GIX62190.1"/>
    <property type="molecule type" value="Genomic_DNA"/>
</dbReference>
<dbReference type="AlphaFoldDB" id="A0AAV4LRM7"/>
<accession>A0AAV4LRM7</accession>
<comment type="caution">
    <text evidence="2">The sequence shown here is derived from an EMBL/GenBank/DDBJ whole genome shotgun (WGS) entry which is preliminary data.</text>
</comment>
<evidence type="ECO:0000313" key="2">
    <source>
        <dbReference type="EMBL" id="GIX62190.1"/>
    </source>
</evidence>
<dbReference type="RefSeq" id="XP_067714259.1">
    <property type="nucleotide sequence ID" value="XM_067858158.1"/>
</dbReference>
<organism evidence="2 3">
    <name type="scientific">Babesia caballi</name>
    <dbReference type="NCBI Taxonomy" id="5871"/>
    <lineage>
        <taxon>Eukaryota</taxon>
        <taxon>Sar</taxon>
        <taxon>Alveolata</taxon>
        <taxon>Apicomplexa</taxon>
        <taxon>Aconoidasida</taxon>
        <taxon>Piroplasmida</taxon>
        <taxon>Babesiidae</taxon>
        <taxon>Babesia</taxon>
    </lineage>
</organism>
<dbReference type="InterPro" id="IPR042277">
    <property type="entry name" value="IST1-like"/>
</dbReference>
<keyword evidence="3" id="KW-1185">Reference proteome</keyword>
<sequence>MGNSALQNFDRNKQELLKNVELAISRGRRVNSDASPDNAQQRWYGSGRRTRCVRSTRLLAGGCGVVGRVFIRTSNPEDALIKAEQSIYQEAGILAIDLLVKDLNLLKARQHLFGPELDEHLLPCLSTIFYCSERSDVPELRLIVKGMRQIYGKKFNPVPDDEVRGPWGIPSVVQLLGKLNPEPPSAERVRKQVEKVTQLVRSSVKSKPPAEKQSSPPGKVRMKCVTNNLAQRAEFDELVERIHRLRS</sequence>
<gene>
    <name evidence="2" type="ORF">BcabD6B2_16250</name>
</gene>
<protein>
    <submittedName>
        <fullName evidence="2">Aspartate-semialdehyde dehydrogenase</fullName>
    </submittedName>
</protein>
<dbReference type="GeneID" id="94193671"/>
<feature type="region of interest" description="Disordered" evidence="1">
    <location>
        <begin position="200"/>
        <end position="221"/>
    </location>
</feature>
<dbReference type="Gene3D" id="1.20.1260.60">
    <property type="entry name" value="Vacuolar protein sorting-associated protein Ist1"/>
    <property type="match status" value="1"/>
</dbReference>
<evidence type="ECO:0000256" key="1">
    <source>
        <dbReference type="SAM" id="MobiDB-lite"/>
    </source>
</evidence>
<proteinExistence type="predicted"/>
<dbReference type="Proteomes" id="UP001497744">
    <property type="component" value="Unassembled WGS sequence"/>
</dbReference>
<reference evidence="2 3" key="1">
    <citation type="submission" date="2021-06" db="EMBL/GenBank/DDBJ databases">
        <title>Genome sequence of Babesia caballi.</title>
        <authorList>
            <person name="Yamagishi J."/>
            <person name="Kidaka T."/>
            <person name="Ochi A."/>
        </authorList>
    </citation>
    <scope>NUCLEOTIDE SEQUENCE [LARGE SCALE GENOMIC DNA]</scope>
    <source>
        <strain evidence="2">USDA-D6B2</strain>
    </source>
</reference>
<name>A0AAV4LRM7_BABCB</name>